<keyword evidence="2" id="KW-1185">Reference proteome</keyword>
<dbReference type="Proteomes" id="UP000735302">
    <property type="component" value="Unassembled WGS sequence"/>
</dbReference>
<dbReference type="EMBL" id="BLXT01006427">
    <property type="protein sequence ID" value="GFO31771.1"/>
    <property type="molecule type" value="Genomic_DNA"/>
</dbReference>
<protein>
    <submittedName>
        <fullName evidence="1">Uncharacterized protein</fullName>
    </submittedName>
</protein>
<organism evidence="1 2">
    <name type="scientific">Plakobranchus ocellatus</name>
    <dbReference type="NCBI Taxonomy" id="259542"/>
    <lineage>
        <taxon>Eukaryota</taxon>
        <taxon>Metazoa</taxon>
        <taxon>Spiralia</taxon>
        <taxon>Lophotrochozoa</taxon>
        <taxon>Mollusca</taxon>
        <taxon>Gastropoda</taxon>
        <taxon>Heterobranchia</taxon>
        <taxon>Euthyneura</taxon>
        <taxon>Panpulmonata</taxon>
        <taxon>Sacoglossa</taxon>
        <taxon>Placobranchoidea</taxon>
        <taxon>Plakobranchidae</taxon>
        <taxon>Plakobranchus</taxon>
    </lineage>
</organism>
<proteinExistence type="predicted"/>
<name>A0AAV4CJS7_9GAST</name>
<sequence length="115" mass="13527">MQNLHLRKSRDRIRHAVYAFEETPFLQDRVNDIYANVPDRLKAVVGMNWRQEAPADFRATLMPPAEYKIHSKENDGYIKMMSWSPYMEAFTAEIPRKGSANILKKYVTVETKTKY</sequence>
<gene>
    <name evidence="1" type="ORF">PoB_005827600</name>
</gene>
<accession>A0AAV4CJS7</accession>
<evidence type="ECO:0000313" key="2">
    <source>
        <dbReference type="Proteomes" id="UP000735302"/>
    </source>
</evidence>
<evidence type="ECO:0000313" key="1">
    <source>
        <dbReference type="EMBL" id="GFO31771.1"/>
    </source>
</evidence>
<dbReference type="AlphaFoldDB" id="A0AAV4CJS7"/>
<reference evidence="1 2" key="1">
    <citation type="journal article" date="2021" name="Elife">
        <title>Chloroplast acquisition without the gene transfer in kleptoplastic sea slugs, Plakobranchus ocellatus.</title>
        <authorList>
            <person name="Maeda T."/>
            <person name="Takahashi S."/>
            <person name="Yoshida T."/>
            <person name="Shimamura S."/>
            <person name="Takaki Y."/>
            <person name="Nagai Y."/>
            <person name="Toyoda A."/>
            <person name="Suzuki Y."/>
            <person name="Arimoto A."/>
            <person name="Ishii H."/>
            <person name="Satoh N."/>
            <person name="Nishiyama T."/>
            <person name="Hasebe M."/>
            <person name="Maruyama T."/>
            <person name="Minagawa J."/>
            <person name="Obokata J."/>
            <person name="Shigenobu S."/>
        </authorList>
    </citation>
    <scope>NUCLEOTIDE SEQUENCE [LARGE SCALE GENOMIC DNA]</scope>
</reference>
<comment type="caution">
    <text evidence="1">The sequence shown here is derived from an EMBL/GenBank/DDBJ whole genome shotgun (WGS) entry which is preliminary data.</text>
</comment>